<protein>
    <submittedName>
        <fullName evidence="1">IS4 family transposase</fullName>
    </submittedName>
</protein>
<proteinExistence type="predicted"/>
<gene>
    <name evidence="1" type="ORF">B1A_19452</name>
</gene>
<dbReference type="EMBL" id="AUZX01014347">
    <property type="protein sequence ID" value="EQD32547.1"/>
    <property type="molecule type" value="Genomic_DNA"/>
</dbReference>
<dbReference type="AlphaFoldDB" id="T0YKU7"/>
<name>T0YKU7_9ZZZZ</name>
<comment type="caution">
    <text evidence="1">The sequence shown here is derived from an EMBL/GenBank/DDBJ whole genome shotgun (WGS) entry which is preliminary data.</text>
</comment>
<accession>T0YKU7</accession>
<evidence type="ECO:0000313" key="1">
    <source>
        <dbReference type="EMBL" id="EQD32547.1"/>
    </source>
</evidence>
<feature type="non-terminal residue" evidence="1">
    <location>
        <position position="78"/>
    </location>
</feature>
<organism evidence="1">
    <name type="scientific">mine drainage metagenome</name>
    <dbReference type="NCBI Taxonomy" id="410659"/>
    <lineage>
        <taxon>unclassified sequences</taxon>
        <taxon>metagenomes</taxon>
        <taxon>ecological metagenomes</taxon>
    </lineage>
</organism>
<sequence length="78" mass="8825">MEVLSCKTPEMCEKELWVYLLAYNLIRLLMARAAVQAGVHPRQLSFKHTAQLWTEWVAQGLAGSAAERTTTPLPRDRA</sequence>
<reference evidence="1" key="1">
    <citation type="submission" date="2013-08" db="EMBL/GenBank/DDBJ databases">
        <authorList>
            <person name="Mendez C."/>
            <person name="Richter M."/>
            <person name="Ferrer M."/>
            <person name="Sanchez J."/>
        </authorList>
    </citation>
    <scope>NUCLEOTIDE SEQUENCE</scope>
</reference>
<reference evidence="1" key="2">
    <citation type="journal article" date="2014" name="ISME J.">
        <title>Microbial stratification in low pH oxic and suboxic macroscopic growths along an acid mine drainage.</title>
        <authorList>
            <person name="Mendez-Garcia C."/>
            <person name="Mesa V."/>
            <person name="Sprenger R.R."/>
            <person name="Richter M."/>
            <person name="Diez M.S."/>
            <person name="Solano J."/>
            <person name="Bargiela R."/>
            <person name="Golyshina O.V."/>
            <person name="Manteca A."/>
            <person name="Ramos J.L."/>
            <person name="Gallego J.R."/>
            <person name="Llorente I."/>
            <person name="Martins Dos Santos V.A."/>
            <person name="Jensen O.N."/>
            <person name="Pelaez A.I."/>
            <person name="Sanchez J."/>
            <person name="Ferrer M."/>
        </authorList>
    </citation>
    <scope>NUCLEOTIDE SEQUENCE</scope>
</reference>